<protein>
    <submittedName>
        <fullName evidence="5">Pyrimidine reductase, riboflavin biosynthesis</fullName>
    </submittedName>
</protein>
<accession>A0A1X7K662</accession>
<evidence type="ECO:0000256" key="3">
    <source>
        <dbReference type="ARBA" id="ARBA00023002"/>
    </source>
</evidence>
<feature type="domain" description="Bacterial bifunctional deaminase-reductase C-terminal" evidence="4">
    <location>
        <begin position="43"/>
        <end position="239"/>
    </location>
</feature>
<dbReference type="PANTHER" id="PTHR38011">
    <property type="entry name" value="DIHYDROFOLATE REDUCTASE FAMILY PROTEIN (AFU_ORTHOLOGUE AFUA_8G06820)"/>
    <property type="match status" value="1"/>
</dbReference>
<dbReference type="Gene3D" id="3.40.430.10">
    <property type="entry name" value="Dihydrofolate Reductase, subunit A"/>
    <property type="match status" value="1"/>
</dbReference>
<dbReference type="InterPro" id="IPR002734">
    <property type="entry name" value="RibDG_C"/>
</dbReference>
<dbReference type="InterPro" id="IPR050765">
    <property type="entry name" value="Riboflavin_Biosynth_HTPR"/>
</dbReference>
<sequence length="247" mass="26318">MPTMRHGAEEPLLPHLVGPVLDVGVPECRALAVTTVSGSGTVDGSSRPLGNATDHHLLVALRNWADVVLVGGRTAVTENYFGVRTDDTVASRRRAGGQSPVAPVAVVTRTLDLDPTSQLFWNTFTPPLLLVPDAALTDASLAERREQLKAAGAQLTPTGSGSAEEIVQALHQRGLTRIVCEGGPGIYSLMFAAGLVDLLHLTVDPLLQVPVEKPLFAGDVAVRHRLQLEHHAATDDGTLFLRYRAVR</sequence>
<reference evidence="6" key="1">
    <citation type="submission" date="2017-04" db="EMBL/GenBank/DDBJ databases">
        <authorList>
            <person name="Varghese N."/>
            <person name="Submissions S."/>
        </authorList>
    </citation>
    <scope>NUCLEOTIDE SEQUENCE [LARGE SCALE GENOMIC DNA]</scope>
    <source>
        <strain evidence="6">VDS</strain>
    </source>
</reference>
<comment type="pathway">
    <text evidence="1">Cofactor biosynthesis; riboflavin biosynthesis.</text>
</comment>
<keyword evidence="6" id="KW-1185">Reference proteome</keyword>
<dbReference type="SUPFAM" id="SSF53597">
    <property type="entry name" value="Dihydrofolate reductase-like"/>
    <property type="match status" value="1"/>
</dbReference>
<keyword evidence="3" id="KW-0560">Oxidoreductase</keyword>
<keyword evidence="2" id="KW-0521">NADP</keyword>
<dbReference type="STRING" id="1610489.SAMN06295981_2246"/>
<dbReference type="AlphaFoldDB" id="A0A1X7K662"/>
<evidence type="ECO:0000256" key="1">
    <source>
        <dbReference type="ARBA" id="ARBA00005104"/>
    </source>
</evidence>
<gene>
    <name evidence="5" type="ORF">SAMN06295981_2246</name>
</gene>
<dbReference type="Pfam" id="PF01872">
    <property type="entry name" value="RibD_C"/>
    <property type="match status" value="1"/>
</dbReference>
<dbReference type="GO" id="GO:0009231">
    <property type="term" value="P:riboflavin biosynthetic process"/>
    <property type="evidence" value="ECO:0007669"/>
    <property type="project" value="InterPro"/>
</dbReference>
<dbReference type="Proteomes" id="UP000193309">
    <property type="component" value="Unassembled WGS sequence"/>
</dbReference>
<name>A0A1X7K662_9CORY</name>
<evidence type="ECO:0000313" key="5">
    <source>
        <dbReference type="EMBL" id="SMG36517.1"/>
    </source>
</evidence>
<dbReference type="GO" id="GO:0008703">
    <property type="term" value="F:5-amino-6-(5-phosphoribosylamino)uracil reductase activity"/>
    <property type="evidence" value="ECO:0007669"/>
    <property type="project" value="InterPro"/>
</dbReference>
<proteinExistence type="predicted"/>
<evidence type="ECO:0000313" key="6">
    <source>
        <dbReference type="Proteomes" id="UP000193309"/>
    </source>
</evidence>
<evidence type="ECO:0000259" key="4">
    <source>
        <dbReference type="Pfam" id="PF01872"/>
    </source>
</evidence>
<dbReference type="EMBL" id="FXAR01000009">
    <property type="protein sequence ID" value="SMG36517.1"/>
    <property type="molecule type" value="Genomic_DNA"/>
</dbReference>
<evidence type="ECO:0000256" key="2">
    <source>
        <dbReference type="ARBA" id="ARBA00022857"/>
    </source>
</evidence>
<dbReference type="PANTHER" id="PTHR38011:SF7">
    <property type="entry name" value="2,5-DIAMINO-6-RIBOSYLAMINO-4(3H)-PYRIMIDINONE 5'-PHOSPHATE REDUCTASE"/>
    <property type="match status" value="1"/>
</dbReference>
<dbReference type="NCBIfam" id="NF010663">
    <property type="entry name" value="PRK14059.1-1"/>
    <property type="match status" value="1"/>
</dbReference>
<dbReference type="InterPro" id="IPR024072">
    <property type="entry name" value="DHFR-like_dom_sf"/>
</dbReference>
<organism evidence="5 6">
    <name type="scientific">Corynebacterium pollutisoli</name>
    <dbReference type="NCBI Taxonomy" id="1610489"/>
    <lineage>
        <taxon>Bacteria</taxon>
        <taxon>Bacillati</taxon>
        <taxon>Actinomycetota</taxon>
        <taxon>Actinomycetes</taxon>
        <taxon>Mycobacteriales</taxon>
        <taxon>Corynebacteriaceae</taxon>
        <taxon>Corynebacterium</taxon>
    </lineage>
</organism>